<dbReference type="EMBL" id="JAEHHL010000001">
    <property type="protein sequence ID" value="MBK0397930.1"/>
    <property type="molecule type" value="Genomic_DNA"/>
</dbReference>
<dbReference type="AlphaFoldDB" id="A0A8J7M406"/>
<dbReference type="InterPro" id="IPR050509">
    <property type="entry name" value="CoA-transferase_III"/>
</dbReference>
<reference evidence="1" key="1">
    <citation type="submission" date="2020-12" db="EMBL/GenBank/DDBJ databases">
        <title>Bacterial taxonomy.</title>
        <authorList>
            <person name="Pan X."/>
        </authorList>
    </citation>
    <scope>NUCLEOTIDE SEQUENCE</scope>
    <source>
        <strain evidence="1">M0105</strain>
    </source>
</reference>
<dbReference type="GO" id="GO:0016740">
    <property type="term" value="F:transferase activity"/>
    <property type="evidence" value="ECO:0007669"/>
    <property type="project" value="UniProtKB-KW"/>
</dbReference>
<dbReference type="SUPFAM" id="SSF89796">
    <property type="entry name" value="CoA-transferase family III (CaiB/BaiF)"/>
    <property type="match status" value="1"/>
</dbReference>
<dbReference type="InterPro" id="IPR003673">
    <property type="entry name" value="CoA-Trfase_fam_III"/>
</dbReference>
<keyword evidence="2" id="KW-1185">Reference proteome</keyword>
<dbReference type="InterPro" id="IPR044855">
    <property type="entry name" value="CoA-Trfase_III_dom3_sf"/>
</dbReference>
<evidence type="ECO:0000313" key="1">
    <source>
        <dbReference type="EMBL" id="MBK0397930.1"/>
    </source>
</evidence>
<gene>
    <name evidence="1" type="ORF">H0I76_01905</name>
</gene>
<sequence length="358" mass="36981">MAAPLAGNRIIEFEGIGPAPYAGMLLADMGADVVKIARPSAARGPLIEDTGAAAMDRGKRIVTLDLKADEGRAAALSLAARADGLIEGLRPGVMERLGLGPAEAQAANPRLCYVRVTGWGQGGPLAQTAGHDINYIALTGALHAIGEPERPPVPPLNLVGDFGGGGMLAALGMLGGLIEAARTGRGPVVDAAMVDGAASQMAFIYAWTASGVWRDRRGDNLLDGAAPFYRCYACACGGYVAVGAIEPQFFRAMMEGVGLDPDTWDQAERARWPELAEALAERFATRDRDAWAARFAGSDACVTPVLALGEAAAHPHIADRATIGGIPPMPGPAPRFGDVIASGPPRGVEVGEVLSGWS</sequence>
<accession>A0A8J7M406</accession>
<name>A0A8J7M406_9RHOB</name>
<keyword evidence="1" id="KW-0808">Transferase</keyword>
<protein>
    <submittedName>
        <fullName evidence="1">CoA transferase</fullName>
    </submittedName>
</protein>
<dbReference type="PANTHER" id="PTHR48228:SF5">
    <property type="entry name" value="ALPHA-METHYLACYL-COA RACEMASE"/>
    <property type="match status" value="1"/>
</dbReference>
<dbReference type="InterPro" id="IPR023606">
    <property type="entry name" value="CoA-Trfase_III_dom_1_sf"/>
</dbReference>
<dbReference type="Pfam" id="PF02515">
    <property type="entry name" value="CoA_transf_3"/>
    <property type="match status" value="1"/>
</dbReference>
<dbReference type="RefSeq" id="WP_200606259.1">
    <property type="nucleotide sequence ID" value="NZ_JAEHHL010000001.1"/>
</dbReference>
<comment type="caution">
    <text evidence="1">The sequence shown here is derived from an EMBL/GenBank/DDBJ whole genome shotgun (WGS) entry which is preliminary data.</text>
</comment>
<evidence type="ECO:0000313" key="2">
    <source>
        <dbReference type="Proteomes" id="UP000655420"/>
    </source>
</evidence>
<dbReference type="Gene3D" id="3.30.1540.10">
    <property type="entry name" value="formyl-coa transferase, domain 3"/>
    <property type="match status" value="1"/>
</dbReference>
<dbReference type="Gene3D" id="3.40.50.10540">
    <property type="entry name" value="Crotonobetainyl-coa:carnitine coa-transferase, domain 1"/>
    <property type="match status" value="1"/>
</dbReference>
<dbReference type="Proteomes" id="UP000655420">
    <property type="component" value="Unassembled WGS sequence"/>
</dbReference>
<proteinExistence type="predicted"/>
<organism evidence="1 2">
    <name type="scientific">Thermohalobaculum xanthum</name>
    <dbReference type="NCBI Taxonomy" id="2753746"/>
    <lineage>
        <taxon>Bacteria</taxon>
        <taxon>Pseudomonadati</taxon>
        <taxon>Pseudomonadota</taxon>
        <taxon>Alphaproteobacteria</taxon>
        <taxon>Rhodobacterales</taxon>
        <taxon>Paracoccaceae</taxon>
        <taxon>Thermohalobaculum</taxon>
    </lineage>
</organism>
<dbReference type="PANTHER" id="PTHR48228">
    <property type="entry name" value="SUCCINYL-COA--D-CITRAMALATE COA-TRANSFERASE"/>
    <property type="match status" value="1"/>
</dbReference>